<dbReference type="InterPro" id="IPR036928">
    <property type="entry name" value="AS_sf"/>
</dbReference>
<evidence type="ECO:0000256" key="5">
    <source>
        <dbReference type="ARBA" id="ARBA00022917"/>
    </source>
</evidence>
<evidence type="ECO:0000256" key="7">
    <source>
        <dbReference type="ARBA" id="ARBA00047407"/>
    </source>
</evidence>
<dbReference type="Proteomes" id="UP000831151">
    <property type="component" value="Chromosome"/>
</dbReference>
<dbReference type="SUPFAM" id="SSF75304">
    <property type="entry name" value="Amidase signature (AS) enzymes"/>
    <property type="match status" value="1"/>
</dbReference>
<gene>
    <name evidence="8 10" type="primary">gatA</name>
    <name evidence="10" type="ORF">M1R53_05200</name>
</gene>
<dbReference type="GO" id="GO:0050567">
    <property type="term" value="F:glutaminyl-tRNA synthase (glutamine-hydrolyzing) activity"/>
    <property type="evidence" value="ECO:0007669"/>
    <property type="project" value="UniProtKB-UniRule"/>
</dbReference>
<dbReference type="EMBL" id="CP096649">
    <property type="protein sequence ID" value="UQK58638.1"/>
    <property type="molecule type" value="Genomic_DNA"/>
</dbReference>
<feature type="domain" description="Amidase" evidence="9">
    <location>
        <begin position="24"/>
        <end position="465"/>
    </location>
</feature>
<dbReference type="InterPro" id="IPR004412">
    <property type="entry name" value="GatA"/>
</dbReference>
<dbReference type="InterPro" id="IPR023631">
    <property type="entry name" value="Amidase_dom"/>
</dbReference>
<dbReference type="PANTHER" id="PTHR11895">
    <property type="entry name" value="TRANSAMIDASE"/>
    <property type="match status" value="1"/>
</dbReference>
<dbReference type="KEGG" id="fms:M1R53_05200"/>
<dbReference type="NCBIfam" id="TIGR00132">
    <property type="entry name" value="gatA"/>
    <property type="match status" value="1"/>
</dbReference>
<keyword evidence="5 8" id="KW-0648">Protein biosynthesis</keyword>
<dbReference type="InterPro" id="IPR000120">
    <property type="entry name" value="Amidase"/>
</dbReference>
<keyword evidence="11" id="KW-1185">Reference proteome</keyword>
<dbReference type="GO" id="GO:0030956">
    <property type="term" value="C:glutamyl-tRNA(Gln) amidotransferase complex"/>
    <property type="evidence" value="ECO:0007669"/>
    <property type="project" value="InterPro"/>
</dbReference>
<organism evidence="10 11">
    <name type="scientific">Fenollaria massiliensis</name>
    <dbReference type="NCBI Taxonomy" id="938288"/>
    <lineage>
        <taxon>Bacteria</taxon>
        <taxon>Bacillati</taxon>
        <taxon>Bacillota</taxon>
        <taxon>Clostridia</taxon>
        <taxon>Eubacteriales</taxon>
        <taxon>Fenollaria</taxon>
    </lineage>
</organism>
<reference evidence="10" key="1">
    <citation type="submission" date="2022-04" db="EMBL/GenBank/DDBJ databases">
        <title>Complete genome sequences of Ezakiella coagulans and Fenollaria massiliensis.</title>
        <authorList>
            <person name="France M.T."/>
            <person name="Clifford J."/>
            <person name="Narina S."/>
            <person name="Rutt L."/>
            <person name="Ravel J."/>
        </authorList>
    </citation>
    <scope>NUCLEOTIDE SEQUENCE</scope>
    <source>
        <strain evidence="10">C0061C2</strain>
    </source>
</reference>
<keyword evidence="2 8" id="KW-0436">Ligase</keyword>
<evidence type="ECO:0000256" key="6">
    <source>
        <dbReference type="ARBA" id="ARBA00025295"/>
    </source>
</evidence>
<evidence type="ECO:0000259" key="9">
    <source>
        <dbReference type="Pfam" id="PF01425"/>
    </source>
</evidence>
<feature type="active site" description="Acyl-ester intermediate" evidence="8">
    <location>
        <position position="174"/>
    </location>
</feature>
<evidence type="ECO:0000256" key="1">
    <source>
        <dbReference type="ARBA" id="ARBA00008069"/>
    </source>
</evidence>
<dbReference type="Pfam" id="PF01425">
    <property type="entry name" value="Amidase"/>
    <property type="match status" value="1"/>
</dbReference>
<dbReference type="GO" id="GO:0006412">
    <property type="term" value="P:translation"/>
    <property type="evidence" value="ECO:0007669"/>
    <property type="project" value="UniProtKB-UniRule"/>
</dbReference>
<dbReference type="AlphaFoldDB" id="A0A9E7DIA0"/>
<dbReference type="PROSITE" id="PS00571">
    <property type="entry name" value="AMIDASES"/>
    <property type="match status" value="1"/>
</dbReference>
<evidence type="ECO:0000256" key="3">
    <source>
        <dbReference type="ARBA" id="ARBA00022741"/>
    </source>
</evidence>
<feature type="active site" description="Charge relay system" evidence="8">
    <location>
        <position position="150"/>
    </location>
</feature>
<evidence type="ECO:0000256" key="4">
    <source>
        <dbReference type="ARBA" id="ARBA00022840"/>
    </source>
</evidence>
<keyword evidence="4 8" id="KW-0067">ATP-binding</keyword>
<dbReference type="RefSeq" id="WP_249242232.1">
    <property type="nucleotide sequence ID" value="NZ_CP096649.1"/>
</dbReference>
<protein>
    <recommendedName>
        <fullName evidence="8">Glutamyl-tRNA(Gln) amidotransferase subunit A</fullName>
        <shortName evidence="8">Glu-ADT subunit A</shortName>
        <ecNumber evidence="8">6.3.5.7</ecNumber>
    </recommendedName>
</protein>
<comment type="similarity">
    <text evidence="1 8">Belongs to the amidase family. GatA subfamily.</text>
</comment>
<evidence type="ECO:0000256" key="8">
    <source>
        <dbReference type="HAMAP-Rule" id="MF_00120"/>
    </source>
</evidence>
<accession>A0A9E7DIA0</accession>
<comment type="function">
    <text evidence="6 8">Allows the formation of correctly charged Gln-tRNA(Gln) through the transamidation of misacylated Glu-tRNA(Gln) in organisms which lack glutaminyl-tRNA synthetase. The reaction takes place in the presence of glutamine and ATP through an activated gamma-phospho-Glu-tRNA(Gln).</text>
</comment>
<dbReference type="EC" id="6.3.5.7" evidence="8"/>
<comment type="catalytic activity">
    <reaction evidence="7 8">
        <text>L-glutamyl-tRNA(Gln) + L-glutamine + ATP + H2O = L-glutaminyl-tRNA(Gln) + L-glutamate + ADP + phosphate + H(+)</text>
        <dbReference type="Rhea" id="RHEA:17521"/>
        <dbReference type="Rhea" id="RHEA-COMP:9681"/>
        <dbReference type="Rhea" id="RHEA-COMP:9684"/>
        <dbReference type="ChEBI" id="CHEBI:15377"/>
        <dbReference type="ChEBI" id="CHEBI:15378"/>
        <dbReference type="ChEBI" id="CHEBI:29985"/>
        <dbReference type="ChEBI" id="CHEBI:30616"/>
        <dbReference type="ChEBI" id="CHEBI:43474"/>
        <dbReference type="ChEBI" id="CHEBI:58359"/>
        <dbReference type="ChEBI" id="CHEBI:78520"/>
        <dbReference type="ChEBI" id="CHEBI:78521"/>
        <dbReference type="ChEBI" id="CHEBI:456216"/>
        <dbReference type="EC" id="6.3.5.7"/>
    </reaction>
</comment>
<dbReference type="InterPro" id="IPR020556">
    <property type="entry name" value="Amidase_CS"/>
</dbReference>
<proteinExistence type="inferred from homology"/>
<dbReference type="GO" id="GO:0005524">
    <property type="term" value="F:ATP binding"/>
    <property type="evidence" value="ECO:0007669"/>
    <property type="project" value="UniProtKB-KW"/>
</dbReference>
<evidence type="ECO:0000256" key="2">
    <source>
        <dbReference type="ARBA" id="ARBA00022598"/>
    </source>
</evidence>
<keyword evidence="3 8" id="KW-0547">Nucleotide-binding</keyword>
<evidence type="ECO:0000313" key="10">
    <source>
        <dbReference type="EMBL" id="UQK58638.1"/>
    </source>
</evidence>
<evidence type="ECO:0000313" key="11">
    <source>
        <dbReference type="Proteomes" id="UP000831151"/>
    </source>
</evidence>
<dbReference type="HAMAP" id="MF_00120">
    <property type="entry name" value="GatA"/>
    <property type="match status" value="1"/>
</dbReference>
<name>A0A9E7DIA0_9FIRM</name>
<comment type="subunit">
    <text evidence="8">Heterotrimer of A, B and C subunits.</text>
</comment>
<dbReference type="Gene3D" id="3.90.1300.10">
    <property type="entry name" value="Amidase signature (AS) domain"/>
    <property type="match status" value="1"/>
</dbReference>
<feature type="active site" description="Charge relay system" evidence="8">
    <location>
        <position position="75"/>
    </location>
</feature>
<dbReference type="PANTHER" id="PTHR11895:SF151">
    <property type="entry name" value="GLUTAMYL-TRNA(GLN) AMIDOTRANSFERASE SUBUNIT A"/>
    <property type="match status" value="1"/>
</dbReference>
<sequence>MDITNLKAWQLKEKIANKELKVSEITEAFINRSKDIDKDINSFTSHDYEGALAKAKSLDEKEPSGKLFGLPIGIKDNISVKGMKNTCASKILENYEAVFDANCIEHINEENGIIIGKLNMDQFAMGGSNETSYFGPVHNPLDLKRVPGGSSGGSAAAVSSRQVPLSLGTDTGGSVRQPASYCACVGFKPSYGTVSRNGVVSLSNTLDQVSTFANDVKDVALITSAIAHKDHRDLTSLSNPIDEITYTYDDAIKYLKTLKVGVPKEVLADEKDDEVEKAYRDSIDLLKNNGVEIVEIDLKDLKYAVATYYIIMNAEASSNLSRFDGVKYGLRDFDAESLEEMYIKTRAEGFGPEVKRRILFGTYILSQDKDRDYFQNALKARTLLINDFKQAFKMVDTILVPTSPIMPFEIGTNINDPIKMYNADKYTVPVNIAGNCAISVPSTKEHILNSGMEFICDNLEDNKLLKIAYAYEGLVK</sequence>